<sequence length="109" mass="12100">MQDGNGLQTGDWSNWTVVRDHTHKKLYYVSGFNNIPQSIDLTALDFACKADTHCFPHFPSIAVIPPPAELAWHQDATKSFRATERKEGEAIVDQLLHAHHGADDGHIAA</sequence>
<accession>A0A3S0R4R2</accession>
<organism evidence="1 2">
    <name type="scientific">Dyella choica</name>
    <dbReference type="NCBI Taxonomy" id="1927959"/>
    <lineage>
        <taxon>Bacteria</taxon>
        <taxon>Pseudomonadati</taxon>
        <taxon>Pseudomonadota</taxon>
        <taxon>Gammaproteobacteria</taxon>
        <taxon>Lysobacterales</taxon>
        <taxon>Rhodanobacteraceae</taxon>
        <taxon>Dyella</taxon>
    </lineage>
</organism>
<evidence type="ECO:0000313" key="2">
    <source>
        <dbReference type="Proteomes" id="UP000274358"/>
    </source>
</evidence>
<dbReference type="EMBL" id="RYYV01000004">
    <property type="protein sequence ID" value="RUL77521.1"/>
    <property type="molecule type" value="Genomic_DNA"/>
</dbReference>
<keyword evidence="2" id="KW-1185">Reference proteome</keyword>
<dbReference type="Proteomes" id="UP000274358">
    <property type="component" value="Unassembled WGS sequence"/>
</dbReference>
<gene>
    <name evidence="1" type="ORF">EKH80_06420</name>
</gene>
<dbReference type="AlphaFoldDB" id="A0A3S0R4R2"/>
<proteinExistence type="predicted"/>
<name>A0A3S0R4R2_9GAMM</name>
<evidence type="ECO:0000313" key="1">
    <source>
        <dbReference type="EMBL" id="RUL77521.1"/>
    </source>
</evidence>
<protein>
    <submittedName>
        <fullName evidence="1">Uncharacterized protein</fullName>
    </submittedName>
</protein>
<comment type="caution">
    <text evidence="1">The sequence shown here is derived from an EMBL/GenBank/DDBJ whole genome shotgun (WGS) entry which is preliminary data.</text>
</comment>
<dbReference type="Gene3D" id="3.60.60.10">
    <property type="entry name" value="Penicillin V Acylase, Chain A"/>
    <property type="match status" value="1"/>
</dbReference>
<reference evidence="1 2" key="1">
    <citation type="submission" date="2018-12" db="EMBL/GenBank/DDBJ databases">
        <title>Dyella dinghuensis sp. nov. DHOA06 and Dyella choica sp. nov. 4M-K27, isolated from forest soil.</title>
        <authorList>
            <person name="Qiu L.-H."/>
            <person name="Gao Z.-H."/>
        </authorList>
    </citation>
    <scope>NUCLEOTIDE SEQUENCE [LARGE SCALE GENOMIC DNA]</scope>
    <source>
        <strain evidence="1 2">4M-K27</strain>
    </source>
</reference>